<keyword evidence="2" id="KW-1185">Reference proteome</keyword>
<dbReference type="AlphaFoldDB" id="A0A368F3L3"/>
<gene>
    <name evidence="1" type="ORF">ANCCAN_28062</name>
</gene>
<evidence type="ECO:0000313" key="2">
    <source>
        <dbReference type="Proteomes" id="UP000252519"/>
    </source>
</evidence>
<organism evidence="1 2">
    <name type="scientific">Ancylostoma caninum</name>
    <name type="common">Dog hookworm</name>
    <dbReference type="NCBI Taxonomy" id="29170"/>
    <lineage>
        <taxon>Eukaryota</taxon>
        <taxon>Metazoa</taxon>
        <taxon>Ecdysozoa</taxon>
        <taxon>Nematoda</taxon>
        <taxon>Chromadorea</taxon>
        <taxon>Rhabditida</taxon>
        <taxon>Rhabditina</taxon>
        <taxon>Rhabditomorpha</taxon>
        <taxon>Strongyloidea</taxon>
        <taxon>Ancylostomatidae</taxon>
        <taxon>Ancylostomatinae</taxon>
        <taxon>Ancylostoma</taxon>
    </lineage>
</organism>
<dbReference type="EMBL" id="JOJR01009133">
    <property type="protein sequence ID" value="RCN26218.1"/>
    <property type="molecule type" value="Genomic_DNA"/>
</dbReference>
<comment type="caution">
    <text evidence="1">The sequence shown here is derived from an EMBL/GenBank/DDBJ whole genome shotgun (WGS) entry which is preliminary data.</text>
</comment>
<sequence>MWRLIGVRRRNQSSTPTIREYSWRSVQKLRRG</sequence>
<proteinExistence type="predicted"/>
<name>A0A368F3L3_ANCCA</name>
<evidence type="ECO:0000313" key="1">
    <source>
        <dbReference type="EMBL" id="RCN26218.1"/>
    </source>
</evidence>
<protein>
    <submittedName>
        <fullName evidence="1">Uncharacterized protein</fullName>
    </submittedName>
</protein>
<accession>A0A368F3L3</accession>
<dbReference type="Proteomes" id="UP000252519">
    <property type="component" value="Unassembled WGS sequence"/>
</dbReference>
<reference evidence="1 2" key="1">
    <citation type="submission" date="2014-10" db="EMBL/GenBank/DDBJ databases">
        <title>Draft genome of the hookworm Ancylostoma caninum.</title>
        <authorList>
            <person name="Mitreva M."/>
        </authorList>
    </citation>
    <scope>NUCLEOTIDE SEQUENCE [LARGE SCALE GENOMIC DNA]</scope>
    <source>
        <strain evidence="1 2">Baltimore</strain>
    </source>
</reference>